<sequence>MIKSFIEKINSNSLLKHSLITILLRGFGVLILFGFTVFITNFYSPSIVGEYESVRVFLLVIGSIALLGTEQSVLYYAGKYQATGDVTGLKQVYFKMLRILVITVFFSTIVYLIIPKEILLSFLNNDFVAYQNIKKSFFILFFFILTLFNTEVLRALDYIYWAEIFRNILKYLPVLVGAFLLLYVGDPNWLVDFYIYGFIILSLLTSFMVFKSFKAVKVERSIVTSKEIIKVSYPMAISATCFFLMLSIDVFLLKKYFSNEQVAYYATAVKLLTVLTMVIVAINTNVSPKLAEFFTNKDFFNLNEVLKKSRKVIVCVNSFFGIVLIVFGFQILSLFGENYTNAYYPMVILVLGQMATSFFGSNAALLNMADKQHIYKNILVAATVLNLILNLFLIPKYGMIGAASSFVASLFFWNIVAFFYVKFKILKTI</sequence>
<dbReference type="Pfam" id="PF01554">
    <property type="entry name" value="MatE"/>
    <property type="match status" value="1"/>
</dbReference>
<proteinExistence type="predicted"/>
<feature type="transmembrane region" description="Helical" evidence="6">
    <location>
        <begin position="191"/>
        <end position="210"/>
    </location>
</feature>
<keyword evidence="8" id="KW-1185">Reference proteome</keyword>
<dbReference type="PANTHER" id="PTHR30250:SF11">
    <property type="entry name" value="O-ANTIGEN TRANSPORTER-RELATED"/>
    <property type="match status" value="1"/>
</dbReference>
<organism evidence="7 8">
    <name type="scientific">Paenimyroides tangerinum</name>
    <dbReference type="NCBI Taxonomy" id="2488728"/>
    <lineage>
        <taxon>Bacteria</taxon>
        <taxon>Pseudomonadati</taxon>
        <taxon>Bacteroidota</taxon>
        <taxon>Flavobacteriia</taxon>
        <taxon>Flavobacteriales</taxon>
        <taxon>Flavobacteriaceae</taxon>
        <taxon>Paenimyroides</taxon>
    </lineage>
</organism>
<feature type="transmembrane region" description="Helical" evidence="6">
    <location>
        <begin position="20"/>
        <end position="44"/>
    </location>
</feature>
<dbReference type="InterPro" id="IPR002528">
    <property type="entry name" value="MATE_fam"/>
</dbReference>
<evidence type="ECO:0000313" key="8">
    <source>
        <dbReference type="Proteomes" id="UP000275719"/>
    </source>
</evidence>
<evidence type="ECO:0000256" key="4">
    <source>
        <dbReference type="ARBA" id="ARBA00022989"/>
    </source>
</evidence>
<evidence type="ECO:0000256" key="1">
    <source>
        <dbReference type="ARBA" id="ARBA00004651"/>
    </source>
</evidence>
<feature type="transmembrane region" description="Helical" evidence="6">
    <location>
        <begin position="97"/>
        <end position="114"/>
    </location>
</feature>
<evidence type="ECO:0000256" key="5">
    <source>
        <dbReference type="ARBA" id="ARBA00023136"/>
    </source>
</evidence>
<dbReference type="PANTHER" id="PTHR30250">
    <property type="entry name" value="PST FAMILY PREDICTED COLANIC ACID TRANSPORTER"/>
    <property type="match status" value="1"/>
</dbReference>
<feature type="transmembrane region" description="Helical" evidence="6">
    <location>
        <begin position="264"/>
        <end position="282"/>
    </location>
</feature>
<reference evidence="7 8" key="1">
    <citation type="submission" date="2018-11" db="EMBL/GenBank/DDBJ databases">
        <title>Flavobacterium sp. nov., YIM 102701-2 draft genome.</title>
        <authorList>
            <person name="Li G."/>
            <person name="Jiang Y."/>
        </authorList>
    </citation>
    <scope>NUCLEOTIDE SEQUENCE [LARGE SCALE GENOMIC DNA]</scope>
    <source>
        <strain evidence="7 8">YIM 102701-2</strain>
    </source>
</reference>
<dbReference type="Proteomes" id="UP000275719">
    <property type="component" value="Unassembled WGS sequence"/>
</dbReference>
<dbReference type="AlphaFoldDB" id="A0A3P3W5I7"/>
<dbReference type="GO" id="GO:0015297">
    <property type="term" value="F:antiporter activity"/>
    <property type="evidence" value="ECO:0007669"/>
    <property type="project" value="InterPro"/>
</dbReference>
<gene>
    <name evidence="7" type="ORF">EG240_09085</name>
</gene>
<feature type="transmembrane region" description="Helical" evidence="6">
    <location>
        <begin position="137"/>
        <end position="156"/>
    </location>
</feature>
<feature type="transmembrane region" description="Helical" evidence="6">
    <location>
        <begin position="312"/>
        <end position="336"/>
    </location>
</feature>
<protein>
    <submittedName>
        <fullName evidence="7">Uncharacterized protein</fullName>
    </submittedName>
</protein>
<keyword evidence="4 6" id="KW-1133">Transmembrane helix</keyword>
<evidence type="ECO:0000256" key="6">
    <source>
        <dbReference type="SAM" id="Phobius"/>
    </source>
</evidence>
<dbReference type="InterPro" id="IPR050833">
    <property type="entry name" value="Poly_Biosynth_Transport"/>
</dbReference>
<keyword evidence="2" id="KW-1003">Cell membrane</keyword>
<keyword evidence="3 6" id="KW-0812">Transmembrane</keyword>
<dbReference type="GO" id="GO:0005886">
    <property type="term" value="C:plasma membrane"/>
    <property type="evidence" value="ECO:0007669"/>
    <property type="project" value="UniProtKB-SubCell"/>
</dbReference>
<accession>A0A3P3W5I7</accession>
<feature type="transmembrane region" description="Helical" evidence="6">
    <location>
        <begin position="56"/>
        <end position="77"/>
    </location>
</feature>
<name>A0A3P3W5I7_9FLAO</name>
<feature type="transmembrane region" description="Helical" evidence="6">
    <location>
        <begin position="168"/>
        <end position="185"/>
    </location>
</feature>
<evidence type="ECO:0000256" key="3">
    <source>
        <dbReference type="ARBA" id="ARBA00022692"/>
    </source>
</evidence>
<feature type="transmembrane region" description="Helical" evidence="6">
    <location>
        <begin position="377"/>
        <end position="394"/>
    </location>
</feature>
<evidence type="ECO:0000256" key="2">
    <source>
        <dbReference type="ARBA" id="ARBA00022475"/>
    </source>
</evidence>
<feature type="transmembrane region" description="Helical" evidence="6">
    <location>
        <begin position="400"/>
        <end position="421"/>
    </location>
</feature>
<comment type="subcellular location">
    <subcellularLocation>
        <location evidence="1">Cell membrane</location>
        <topology evidence="1">Multi-pass membrane protein</topology>
    </subcellularLocation>
</comment>
<dbReference type="EMBL" id="RQVQ01000017">
    <property type="protein sequence ID" value="RRJ90395.1"/>
    <property type="molecule type" value="Genomic_DNA"/>
</dbReference>
<feature type="transmembrane region" description="Helical" evidence="6">
    <location>
        <begin position="342"/>
        <end position="365"/>
    </location>
</feature>
<dbReference type="OrthoDB" id="824226at2"/>
<dbReference type="GO" id="GO:0042910">
    <property type="term" value="F:xenobiotic transmembrane transporter activity"/>
    <property type="evidence" value="ECO:0007669"/>
    <property type="project" value="InterPro"/>
</dbReference>
<comment type="caution">
    <text evidence="7">The sequence shown here is derived from an EMBL/GenBank/DDBJ whole genome shotgun (WGS) entry which is preliminary data.</text>
</comment>
<dbReference type="RefSeq" id="WP_125019080.1">
    <property type="nucleotide sequence ID" value="NZ_RQVQ01000017.1"/>
</dbReference>
<feature type="transmembrane region" description="Helical" evidence="6">
    <location>
        <begin position="231"/>
        <end position="252"/>
    </location>
</feature>
<keyword evidence="5 6" id="KW-0472">Membrane</keyword>
<evidence type="ECO:0000313" key="7">
    <source>
        <dbReference type="EMBL" id="RRJ90395.1"/>
    </source>
</evidence>